<dbReference type="Pfam" id="PF00251">
    <property type="entry name" value="Glyco_hydro_32N"/>
    <property type="match status" value="1"/>
</dbReference>
<keyword evidence="3 5" id="KW-0378">Hydrolase</keyword>
<dbReference type="InterPro" id="IPR013189">
    <property type="entry name" value="Glyco_hydro_32_C"/>
</dbReference>
<dbReference type="PANTHER" id="PTHR43101:SF1">
    <property type="entry name" value="BETA-FRUCTOSIDASE"/>
    <property type="match status" value="1"/>
</dbReference>
<evidence type="ECO:0000256" key="4">
    <source>
        <dbReference type="ARBA" id="ARBA00023295"/>
    </source>
</evidence>
<evidence type="ECO:0000259" key="6">
    <source>
        <dbReference type="Pfam" id="PF00251"/>
    </source>
</evidence>
<evidence type="ECO:0000256" key="1">
    <source>
        <dbReference type="ARBA" id="ARBA00009902"/>
    </source>
</evidence>
<feature type="domain" description="Glycosyl hydrolase family 32 C-terminal" evidence="7">
    <location>
        <begin position="354"/>
        <end position="460"/>
    </location>
</feature>
<dbReference type="PANTHER" id="PTHR43101">
    <property type="entry name" value="BETA-FRUCTOSIDASE"/>
    <property type="match status" value="1"/>
</dbReference>
<comment type="caution">
    <text evidence="8">The sequence shown here is derived from an EMBL/GenBank/DDBJ whole genome shotgun (WGS) entry which is preliminary data.</text>
</comment>
<keyword evidence="9" id="KW-1185">Reference proteome</keyword>
<dbReference type="SMART" id="SM00640">
    <property type="entry name" value="Glyco_32"/>
    <property type="match status" value="1"/>
</dbReference>
<reference evidence="8 9" key="1">
    <citation type="journal article" date="2019" name="Int. J. Syst. Evol. Microbiol.">
        <title>The Global Catalogue of Microorganisms (GCM) 10K type strain sequencing project: providing services to taxonomists for standard genome sequencing and annotation.</title>
        <authorList>
            <consortium name="The Broad Institute Genomics Platform"/>
            <consortium name="The Broad Institute Genome Sequencing Center for Infectious Disease"/>
            <person name="Wu L."/>
            <person name="Ma J."/>
        </authorList>
    </citation>
    <scope>NUCLEOTIDE SEQUENCE [LARGE SCALE GENOMIC DNA]</scope>
    <source>
        <strain evidence="8 9">JCM 15309</strain>
    </source>
</reference>
<proteinExistence type="inferred from homology"/>
<organism evidence="8 9">
    <name type="scientific">Nocardioides panacihumi</name>
    <dbReference type="NCBI Taxonomy" id="400774"/>
    <lineage>
        <taxon>Bacteria</taxon>
        <taxon>Bacillati</taxon>
        <taxon>Actinomycetota</taxon>
        <taxon>Actinomycetes</taxon>
        <taxon>Propionibacteriales</taxon>
        <taxon>Nocardioidaceae</taxon>
        <taxon>Nocardioides</taxon>
    </lineage>
</organism>
<dbReference type="GO" id="GO:0016787">
    <property type="term" value="F:hydrolase activity"/>
    <property type="evidence" value="ECO:0007669"/>
    <property type="project" value="UniProtKB-KW"/>
</dbReference>
<evidence type="ECO:0000313" key="8">
    <source>
        <dbReference type="EMBL" id="GAA1955586.1"/>
    </source>
</evidence>
<dbReference type="InterPro" id="IPR023296">
    <property type="entry name" value="Glyco_hydro_beta-prop_sf"/>
</dbReference>
<evidence type="ECO:0000256" key="5">
    <source>
        <dbReference type="RuleBase" id="RU362110"/>
    </source>
</evidence>
<name>A0ABN2QP33_9ACTN</name>
<dbReference type="Proteomes" id="UP001500571">
    <property type="component" value="Unassembled WGS sequence"/>
</dbReference>
<accession>A0ABN2QP33</accession>
<evidence type="ECO:0000259" key="7">
    <source>
        <dbReference type="Pfam" id="PF08244"/>
    </source>
</evidence>
<evidence type="ECO:0000313" key="9">
    <source>
        <dbReference type="Proteomes" id="UP001500571"/>
    </source>
</evidence>
<dbReference type="InterPro" id="IPR013320">
    <property type="entry name" value="ConA-like_dom_sf"/>
</dbReference>
<dbReference type="InterPro" id="IPR018053">
    <property type="entry name" value="Glyco_hydro_32_AS"/>
</dbReference>
<dbReference type="SUPFAM" id="SSF49899">
    <property type="entry name" value="Concanavalin A-like lectins/glucanases"/>
    <property type="match status" value="1"/>
</dbReference>
<keyword evidence="4 5" id="KW-0326">Glycosidase</keyword>
<evidence type="ECO:0000256" key="3">
    <source>
        <dbReference type="ARBA" id="ARBA00022801"/>
    </source>
</evidence>
<dbReference type="PROSITE" id="PS00609">
    <property type="entry name" value="GLYCOSYL_HYDROL_F32"/>
    <property type="match status" value="1"/>
</dbReference>
<comment type="similarity">
    <text evidence="1 5">Belongs to the glycosyl hydrolase 32 family.</text>
</comment>
<gene>
    <name evidence="8" type="ORF">GCM10009798_13540</name>
</gene>
<protein>
    <recommendedName>
        <fullName evidence="2">beta-fructofuranosidase</fullName>
        <ecNumber evidence="2">3.2.1.26</ecNumber>
    </recommendedName>
</protein>
<dbReference type="InterPro" id="IPR051214">
    <property type="entry name" value="GH32_Enzymes"/>
</dbReference>
<dbReference type="RefSeq" id="WP_344043709.1">
    <property type="nucleotide sequence ID" value="NZ_BAAAPB010000001.1"/>
</dbReference>
<evidence type="ECO:0000256" key="2">
    <source>
        <dbReference type="ARBA" id="ARBA00012758"/>
    </source>
</evidence>
<dbReference type="EC" id="3.2.1.26" evidence="2"/>
<dbReference type="Pfam" id="PF08244">
    <property type="entry name" value="Glyco_hydro_32C"/>
    <property type="match status" value="1"/>
</dbReference>
<dbReference type="SUPFAM" id="SSF75005">
    <property type="entry name" value="Arabinanase/levansucrase/invertase"/>
    <property type="match status" value="1"/>
</dbReference>
<dbReference type="Gene3D" id="2.115.10.20">
    <property type="entry name" value="Glycosyl hydrolase domain, family 43"/>
    <property type="match status" value="1"/>
</dbReference>
<dbReference type="InterPro" id="IPR001362">
    <property type="entry name" value="Glyco_hydro_32"/>
</dbReference>
<dbReference type="Gene3D" id="2.60.120.560">
    <property type="entry name" value="Exo-inulinase, domain 1"/>
    <property type="match status" value="1"/>
</dbReference>
<sequence>MTVAVDRHLPAVHLRPPRHWVNDPNGLVFHDGWYHVFFQYNPDSARHANMHWGHVRSRDLVSWEQLPVALAPTPAGDDADGVWSGNAVSTDEGMVAFYSAKRDDRWWQPVAAATSVDGVTFSKRPGLLIEEPPPETVMFRDPYVWRDGGRWRMLVGAALADGRGAAMQYFSEDLCRWELGGPFLAEPPTPLPGGGDTEEGWECVQYADFGVQRGALVLSAWDPEEGAGQTAVYVGRDRGDAFEATAPQRFDHGPDFYAPALLHAPDGRWLVWGWVWEARDEPRVGAVSSWTDEVGWAGMLSLPRELTLTSTGVAQRPAREVDALRGEMVVEASGTAAGTVVLGEVPRCLDVVGRLAWAGSGRATSGWRLVTSADGREHLDIVLDGTTGELVVSRESASLDLRAKRGEWRLATGIGPGESVEVRAVLDHSVVEVFLATGEAVTARFYPVGAGPWRLEVTTSGTGQAAYAVEAWELVPCADPVEEPRG</sequence>
<dbReference type="CDD" id="cd08996">
    <property type="entry name" value="GH32_FFase"/>
    <property type="match status" value="1"/>
</dbReference>
<dbReference type="InterPro" id="IPR013148">
    <property type="entry name" value="Glyco_hydro_32_N"/>
</dbReference>
<dbReference type="EMBL" id="BAAAPB010000001">
    <property type="protein sequence ID" value="GAA1955586.1"/>
    <property type="molecule type" value="Genomic_DNA"/>
</dbReference>
<feature type="domain" description="Glycosyl hydrolase family 32 N-terminal" evidence="6">
    <location>
        <begin position="13"/>
        <end position="317"/>
    </location>
</feature>